<dbReference type="STRING" id="1391654.AKJ09_07100"/>
<gene>
    <name evidence="10" type="ORF">AKJ09_07100</name>
</gene>
<keyword evidence="11" id="KW-1185">Reference proteome</keyword>
<dbReference type="SUPFAM" id="SSF56112">
    <property type="entry name" value="Protein kinase-like (PK-like)"/>
    <property type="match status" value="1"/>
</dbReference>
<evidence type="ECO:0000256" key="8">
    <source>
        <dbReference type="SAM" id="Phobius"/>
    </source>
</evidence>
<keyword evidence="8" id="KW-0812">Transmembrane</keyword>
<dbReference type="OrthoDB" id="9779541at2"/>
<dbReference type="FunFam" id="1.10.510.10:FF:000021">
    <property type="entry name" value="Serine/threonine protein kinase"/>
    <property type="match status" value="1"/>
</dbReference>
<dbReference type="PROSITE" id="PS50011">
    <property type="entry name" value="PROTEIN_KINASE_DOM"/>
    <property type="match status" value="1"/>
</dbReference>
<dbReference type="EC" id="2.7.11.1" evidence="1"/>
<evidence type="ECO:0000313" key="10">
    <source>
        <dbReference type="EMBL" id="AKV00437.1"/>
    </source>
</evidence>
<keyword evidence="3" id="KW-0808">Transferase</keyword>
<keyword evidence="6 7" id="KW-0067">ATP-binding</keyword>
<reference evidence="10 11" key="1">
    <citation type="submission" date="2015-08" db="EMBL/GenBank/DDBJ databases">
        <authorList>
            <person name="Babu N.S."/>
            <person name="Beckwith C.J."/>
            <person name="Beseler K.G."/>
            <person name="Brison A."/>
            <person name="Carone J.V."/>
            <person name="Caskin T.P."/>
            <person name="Diamond M."/>
            <person name="Durham M.E."/>
            <person name="Foxe J.M."/>
            <person name="Go M."/>
            <person name="Henderson B.A."/>
            <person name="Jones I.B."/>
            <person name="McGettigan J.A."/>
            <person name="Micheletti S.J."/>
            <person name="Nasrallah M.E."/>
            <person name="Ortiz D."/>
            <person name="Piller C.R."/>
            <person name="Privatt S.R."/>
            <person name="Schneider S.L."/>
            <person name="Sharp S."/>
            <person name="Smith T.C."/>
            <person name="Stanton J.D."/>
            <person name="Ullery H.E."/>
            <person name="Wilson R.J."/>
            <person name="Serrano M.G."/>
            <person name="Buck G."/>
            <person name="Lee V."/>
            <person name="Wang Y."/>
            <person name="Carvalho R."/>
            <person name="Voegtly L."/>
            <person name="Shi R."/>
            <person name="Duckworth R."/>
            <person name="Johnson A."/>
            <person name="Loviza R."/>
            <person name="Walstead R."/>
            <person name="Shah Z."/>
            <person name="Kiflezghi M."/>
            <person name="Wade K."/>
            <person name="Ball S.L."/>
            <person name="Bradley K.W."/>
            <person name="Asai D.J."/>
            <person name="Bowman C.A."/>
            <person name="Russell D.A."/>
            <person name="Pope W.H."/>
            <person name="Jacobs-Sera D."/>
            <person name="Hendrix R.W."/>
            <person name="Hatfull G.F."/>
        </authorList>
    </citation>
    <scope>NUCLEOTIDE SEQUENCE [LARGE SCALE GENOMIC DNA]</scope>
    <source>
        <strain evidence="10 11">DSM 27648</strain>
    </source>
</reference>
<dbReference type="Gene3D" id="3.30.200.20">
    <property type="entry name" value="Phosphorylase Kinase, domain 1"/>
    <property type="match status" value="1"/>
</dbReference>
<accession>A0A0K1Q466</accession>
<evidence type="ECO:0000256" key="4">
    <source>
        <dbReference type="ARBA" id="ARBA00022741"/>
    </source>
</evidence>
<evidence type="ECO:0000256" key="5">
    <source>
        <dbReference type="ARBA" id="ARBA00022777"/>
    </source>
</evidence>
<dbReference type="Pfam" id="PF00069">
    <property type="entry name" value="Pkinase"/>
    <property type="match status" value="1"/>
</dbReference>
<protein>
    <recommendedName>
        <fullName evidence="1">non-specific serine/threonine protein kinase</fullName>
        <ecNumber evidence="1">2.7.11.1</ecNumber>
    </recommendedName>
</protein>
<dbReference type="PROSITE" id="PS00107">
    <property type="entry name" value="PROTEIN_KINASE_ATP"/>
    <property type="match status" value="1"/>
</dbReference>
<dbReference type="InterPro" id="IPR011009">
    <property type="entry name" value="Kinase-like_dom_sf"/>
</dbReference>
<dbReference type="GO" id="GO:0005524">
    <property type="term" value="F:ATP binding"/>
    <property type="evidence" value="ECO:0007669"/>
    <property type="project" value="UniProtKB-UniRule"/>
</dbReference>
<keyword evidence="8" id="KW-0472">Membrane</keyword>
<evidence type="ECO:0000256" key="2">
    <source>
        <dbReference type="ARBA" id="ARBA00022527"/>
    </source>
</evidence>
<keyword evidence="2" id="KW-0723">Serine/threonine-protein kinase</keyword>
<dbReference type="Gene3D" id="1.10.510.10">
    <property type="entry name" value="Transferase(Phosphotransferase) domain 1"/>
    <property type="match status" value="1"/>
</dbReference>
<dbReference type="InterPro" id="IPR017441">
    <property type="entry name" value="Protein_kinase_ATP_BS"/>
</dbReference>
<dbReference type="PANTHER" id="PTHR43289">
    <property type="entry name" value="MITOGEN-ACTIVATED PROTEIN KINASE KINASE KINASE 20-RELATED"/>
    <property type="match status" value="1"/>
</dbReference>
<evidence type="ECO:0000313" key="11">
    <source>
        <dbReference type="Proteomes" id="UP000064967"/>
    </source>
</evidence>
<name>A0A0K1Q466_9BACT</name>
<dbReference type="KEGG" id="llu:AKJ09_07100"/>
<dbReference type="Proteomes" id="UP000064967">
    <property type="component" value="Chromosome"/>
</dbReference>
<feature type="binding site" evidence="7">
    <location>
        <position position="54"/>
    </location>
    <ligand>
        <name>ATP</name>
        <dbReference type="ChEBI" id="CHEBI:30616"/>
    </ligand>
</feature>
<dbReference type="EMBL" id="CP012333">
    <property type="protein sequence ID" value="AKV00437.1"/>
    <property type="molecule type" value="Genomic_DNA"/>
</dbReference>
<feature type="transmembrane region" description="Helical" evidence="8">
    <location>
        <begin position="399"/>
        <end position="421"/>
    </location>
</feature>
<dbReference type="InterPro" id="IPR000719">
    <property type="entry name" value="Prot_kinase_dom"/>
</dbReference>
<evidence type="ECO:0000256" key="1">
    <source>
        <dbReference type="ARBA" id="ARBA00012513"/>
    </source>
</evidence>
<organism evidence="10 11">
    <name type="scientific">Labilithrix luteola</name>
    <dbReference type="NCBI Taxonomy" id="1391654"/>
    <lineage>
        <taxon>Bacteria</taxon>
        <taxon>Pseudomonadati</taxon>
        <taxon>Myxococcota</taxon>
        <taxon>Polyangia</taxon>
        <taxon>Polyangiales</taxon>
        <taxon>Labilitrichaceae</taxon>
        <taxon>Labilithrix</taxon>
    </lineage>
</organism>
<dbReference type="GO" id="GO:0004674">
    <property type="term" value="F:protein serine/threonine kinase activity"/>
    <property type="evidence" value="ECO:0007669"/>
    <property type="project" value="UniProtKB-KW"/>
</dbReference>
<dbReference type="InterPro" id="IPR008271">
    <property type="entry name" value="Ser/Thr_kinase_AS"/>
</dbReference>
<evidence type="ECO:0000256" key="7">
    <source>
        <dbReference type="PROSITE-ProRule" id="PRU10141"/>
    </source>
</evidence>
<dbReference type="CDD" id="cd14014">
    <property type="entry name" value="STKc_PknB_like"/>
    <property type="match status" value="1"/>
</dbReference>
<keyword evidence="4 7" id="KW-0547">Nucleotide-binding</keyword>
<evidence type="ECO:0000256" key="6">
    <source>
        <dbReference type="ARBA" id="ARBA00022840"/>
    </source>
</evidence>
<dbReference type="AlphaFoldDB" id="A0A0K1Q466"/>
<keyword evidence="8" id="KW-1133">Transmembrane helix</keyword>
<feature type="domain" description="Protein kinase" evidence="9">
    <location>
        <begin position="25"/>
        <end position="293"/>
    </location>
</feature>
<dbReference type="PROSITE" id="PS00108">
    <property type="entry name" value="PROTEIN_KINASE_ST"/>
    <property type="match status" value="1"/>
</dbReference>
<dbReference type="PATRIC" id="fig|1391654.3.peg.7207"/>
<sequence length="647" mass="68788">MSAAIPNPSEVPSVDRVGQLISGRYRVLSLIGEGGMGAVYLAEHTHMRKRFALKLLHAQMADNEEVLARFRREAEAAAHVEHPNIIAATDFGQTDDGAFFLVLEYVDGTTLRDKLEKGPFPAARALHVARQMAFALERAHDAGIVHRDLKPENVMLVAKGSDPDFVKVLDFGVARFDPPSGASAQFLTQVGTVMGTPSYMAPEQAVGDRVNHRADFYALGCVLYELLTGVVPFSGDVLELLTKHITAPVPPMSERAPGVVVPPPVEAVVRKLLEKDANDRYPTARALIEAIDLAATESGLDVPWGMPKSDRASVVHPAAVNPAAVVAFAATRLEASGARAMSPTAPPVAPRSALLAQPTAFVDRIALYRDKAVTALRPVVAQADAGIEMLAARVKLPKVAVLAIVGGVWGLSVLTIVVVLATRGSHKPSEGTVAKILSVSTTASAEEVRAAATKGPAALEELAAKYPKDAAVTRELAFAYDAAGRGSDALRVVRLMAEADPKGVPRELLRVVLRAASKLETADEAFRLLEGPLGPDGVDALIELSESKDVPSSTSSRAQRSLVKASVKANASPASAFLIDLEKATTCEDRHDVLLSAGRQADARALTALRELETKHGCGRRRRYDCNPCLRKDDSLARAIDAAQSGH</sequence>
<dbReference type="PANTHER" id="PTHR43289:SF6">
    <property type="entry name" value="SERINE_THREONINE-PROTEIN KINASE NEKL-3"/>
    <property type="match status" value="1"/>
</dbReference>
<evidence type="ECO:0000256" key="3">
    <source>
        <dbReference type="ARBA" id="ARBA00022679"/>
    </source>
</evidence>
<keyword evidence="5 10" id="KW-0418">Kinase</keyword>
<proteinExistence type="predicted"/>
<evidence type="ECO:0000259" key="9">
    <source>
        <dbReference type="PROSITE" id="PS50011"/>
    </source>
</evidence>
<dbReference type="RefSeq" id="WP_146651727.1">
    <property type="nucleotide sequence ID" value="NZ_CP012333.1"/>
</dbReference>
<dbReference type="SMART" id="SM00220">
    <property type="entry name" value="S_TKc"/>
    <property type="match status" value="1"/>
</dbReference>